<protein>
    <submittedName>
        <fullName evidence="2">Uncharacterized protein</fullName>
    </submittedName>
</protein>
<evidence type="ECO:0000256" key="1">
    <source>
        <dbReference type="SAM" id="Phobius"/>
    </source>
</evidence>
<accession>A0ABT9B7K9</accession>
<gene>
    <name evidence="2" type="ORF">Q5H93_05930</name>
</gene>
<feature type="transmembrane region" description="Helical" evidence="1">
    <location>
        <begin position="154"/>
        <end position="180"/>
    </location>
</feature>
<dbReference type="Proteomes" id="UP001176429">
    <property type="component" value="Unassembled WGS sequence"/>
</dbReference>
<dbReference type="EMBL" id="JAUQSY010000003">
    <property type="protein sequence ID" value="MDO7874264.1"/>
    <property type="molecule type" value="Genomic_DNA"/>
</dbReference>
<evidence type="ECO:0000313" key="3">
    <source>
        <dbReference type="Proteomes" id="UP001176429"/>
    </source>
</evidence>
<keyword evidence="1" id="KW-1133">Transmembrane helix</keyword>
<feature type="transmembrane region" description="Helical" evidence="1">
    <location>
        <begin position="93"/>
        <end position="112"/>
    </location>
</feature>
<reference evidence="2" key="1">
    <citation type="submission" date="2023-07" db="EMBL/GenBank/DDBJ databases">
        <authorList>
            <person name="Kim M.K."/>
        </authorList>
    </citation>
    <scope>NUCLEOTIDE SEQUENCE</scope>
    <source>
        <strain evidence="2">ASUV-10-1</strain>
    </source>
</reference>
<feature type="transmembrane region" description="Helical" evidence="1">
    <location>
        <begin position="37"/>
        <end position="58"/>
    </location>
</feature>
<comment type="caution">
    <text evidence="2">The sequence shown here is derived from an EMBL/GenBank/DDBJ whole genome shotgun (WGS) entry which is preliminary data.</text>
</comment>
<feature type="transmembrane region" description="Helical" evidence="1">
    <location>
        <begin position="64"/>
        <end position="81"/>
    </location>
</feature>
<dbReference type="RefSeq" id="WP_305005577.1">
    <property type="nucleotide sequence ID" value="NZ_JAUQSY010000003.1"/>
</dbReference>
<name>A0ABT9B7K9_9BACT</name>
<feature type="transmembrane region" description="Helical" evidence="1">
    <location>
        <begin position="192"/>
        <end position="212"/>
    </location>
</feature>
<evidence type="ECO:0000313" key="2">
    <source>
        <dbReference type="EMBL" id="MDO7874264.1"/>
    </source>
</evidence>
<feature type="transmembrane region" description="Helical" evidence="1">
    <location>
        <begin position="6"/>
        <end position="25"/>
    </location>
</feature>
<keyword evidence="3" id="KW-1185">Reference proteome</keyword>
<keyword evidence="1" id="KW-0472">Membrane</keyword>
<keyword evidence="1" id="KW-0812">Transmembrane</keyword>
<proteinExistence type="predicted"/>
<feature type="transmembrane region" description="Helical" evidence="1">
    <location>
        <begin position="124"/>
        <end position="142"/>
    </location>
</feature>
<sequence>MSWFLKWMASNGSVFLLVSSGMLLLRWRYLTSCLRFAALFIGLAILGEIVSYITGHLLHVHNLYILHGYTIVEFLLIALFYRSFFNGFYPRWLVPALIAGFLLIAALSTIFLQQLSDSNAYVRGLESLLVIGLALLCFYKILTELLTKRLEKDPVFWINTGFLLYFAGNLFLFLLSNALLKQPHQQLSFMAWGLHALLMALMHVFIGIGLWFSPNLR</sequence>
<organism evidence="2 3">
    <name type="scientific">Hymenobacter aranciens</name>
    <dbReference type="NCBI Taxonomy" id="3063996"/>
    <lineage>
        <taxon>Bacteria</taxon>
        <taxon>Pseudomonadati</taxon>
        <taxon>Bacteroidota</taxon>
        <taxon>Cytophagia</taxon>
        <taxon>Cytophagales</taxon>
        <taxon>Hymenobacteraceae</taxon>
        <taxon>Hymenobacter</taxon>
    </lineage>
</organism>